<evidence type="ECO:0000313" key="2">
    <source>
        <dbReference type="Proteomes" id="UP001314261"/>
    </source>
</evidence>
<dbReference type="EMBL" id="CAUZLR010000006">
    <property type="protein sequence ID" value="CAK1245409.1"/>
    <property type="molecule type" value="Genomic_DNA"/>
</dbReference>
<accession>A0ABN9YYR8</accession>
<keyword evidence="2" id="KW-1185">Reference proteome</keyword>
<gene>
    <name evidence="1" type="ORF">R54839_PPFHFPJH_01093</name>
</gene>
<organism evidence="1 2">
    <name type="scientific">Fructobacillus fructosus</name>
    <dbReference type="NCBI Taxonomy" id="1631"/>
    <lineage>
        <taxon>Bacteria</taxon>
        <taxon>Bacillati</taxon>
        <taxon>Bacillota</taxon>
        <taxon>Bacilli</taxon>
        <taxon>Lactobacillales</taxon>
        <taxon>Lactobacillaceae</taxon>
        <taxon>Fructobacillus</taxon>
    </lineage>
</organism>
<proteinExistence type="predicted"/>
<comment type="caution">
    <text evidence="1">The sequence shown here is derived from an EMBL/GenBank/DDBJ whole genome shotgun (WGS) entry which is preliminary data.</text>
</comment>
<dbReference type="Proteomes" id="UP001314261">
    <property type="component" value="Unassembled WGS sequence"/>
</dbReference>
<sequence>MTEKKRKRTTTNGLSERAPDYMSRQAQTIWRFLVGALV</sequence>
<evidence type="ECO:0000313" key="1">
    <source>
        <dbReference type="EMBL" id="CAK1245409.1"/>
    </source>
</evidence>
<reference evidence="1 2" key="1">
    <citation type="submission" date="2023-10" db="EMBL/GenBank/DDBJ databases">
        <authorList>
            <person name="Botero Cardona J."/>
        </authorList>
    </citation>
    <scope>NUCLEOTIDE SEQUENCE [LARGE SCALE GENOMIC DNA]</scope>
    <source>
        <strain evidence="1 2">R-54839</strain>
    </source>
</reference>
<protein>
    <submittedName>
        <fullName evidence="1">Uncharacterized protein</fullName>
    </submittedName>
</protein>
<name>A0ABN9YYR8_9LACO</name>